<name>A0A015LQD8_RHIIW</name>
<dbReference type="AlphaFoldDB" id="A0A015LQD8"/>
<dbReference type="OrthoDB" id="2315158at2759"/>
<organism evidence="1 2">
    <name type="scientific">Rhizophagus irregularis (strain DAOM 197198w)</name>
    <name type="common">Glomus intraradices</name>
    <dbReference type="NCBI Taxonomy" id="1432141"/>
    <lineage>
        <taxon>Eukaryota</taxon>
        <taxon>Fungi</taxon>
        <taxon>Fungi incertae sedis</taxon>
        <taxon>Mucoromycota</taxon>
        <taxon>Glomeromycotina</taxon>
        <taxon>Glomeromycetes</taxon>
        <taxon>Glomerales</taxon>
        <taxon>Glomeraceae</taxon>
        <taxon>Rhizophagus</taxon>
    </lineage>
</organism>
<comment type="caution">
    <text evidence="1">The sequence shown here is derived from an EMBL/GenBank/DDBJ whole genome shotgun (WGS) entry which is preliminary data.</text>
</comment>
<sequence length="115" mass="13308">MAPSSSSPEDDELLAIADDPQTLSAYVERLLQIEPDDDSLLNFEDEPIDPEQEAEDEHICDLIRKHHDENFGEDKACYHGTSLKHLERCGLKETYLKDLRNKYFKQMRTSNIVLE</sequence>
<accession>A0A015LQD8</accession>
<proteinExistence type="predicted"/>
<keyword evidence="2" id="KW-1185">Reference proteome</keyword>
<evidence type="ECO:0000313" key="2">
    <source>
        <dbReference type="Proteomes" id="UP000022910"/>
    </source>
</evidence>
<protein>
    <submittedName>
        <fullName evidence="1">Uncharacterized protein</fullName>
    </submittedName>
</protein>
<dbReference type="EMBL" id="JEMT01027479">
    <property type="protein sequence ID" value="EXX56948.1"/>
    <property type="molecule type" value="Genomic_DNA"/>
</dbReference>
<dbReference type="HOGENOM" id="CLU_2110220_0_0_1"/>
<gene>
    <name evidence="1" type="ORF">RirG_211630</name>
</gene>
<evidence type="ECO:0000313" key="1">
    <source>
        <dbReference type="EMBL" id="EXX56948.1"/>
    </source>
</evidence>
<reference evidence="1 2" key="1">
    <citation type="submission" date="2014-02" db="EMBL/GenBank/DDBJ databases">
        <title>Single nucleus genome sequencing reveals high similarity among nuclei of an endomycorrhizal fungus.</title>
        <authorList>
            <person name="Lin K."/>
            <person name="Geurts R."/>
            <person name="Zhang Z."/>
            <person name="Limpens E."/>
            <person name="Saunders D.G."/>
            <person name="Mu D."/>
            <person name="Pang E."/>
            <person name="Cao H."/>
            <person name="Cha H."/>
            <person name="Lin T."/>
            <person name="Zhou Q."/>
            <person name="Shang Y."/>
            <person name="Li Y."/>
            <person name="Ivanov S."/>
            <person name="Sharma T."/>
            <person name="Velzen R.V."/>
            <person name="Ruijter N.D."/>
            <person name="Aanen D.K."/>
            <person name="Win J."/>
            <person name="Kamoun S."/>
            <person name="Bisseling T."/>
            <person name="Huang S."/>
        </authorList>
    </citation>
    <scope>NUCLEOTIDE SEQUENCE [LARGE SCALE GENOMIC DNA]</scope>
    <source>
        <strain evidence="2">DAOM197198w</strain>
    </source>
</reference>
<dbReference type="Proteomes" id="UP000022910">
    <property type="component" value="Unassembled WGS sequence"/>
</dbReference>